<dbReference type="Pfam" id="PF00990">
    <property type="entry name" value="GGDEF"/>
    <property type="match status" value="1"/>
</dbReference>
<feature type="transmembrane region" description="Helical" evidence="1">
    <location>
        <begin position="416"/>
        <end position="436"/>
    </location>
</feature>
<proteinExistence type="predicted"/>
<feature type="transmembrane region" description="Helical" evidence="1">
    <location>
        <begin position="327"/>
        <end position="345"/>
    </location>
</feature>
<organism evidence="3 4">
    <name type="scientific">Paraburkholderia antibiotica</name>
    <dbReference type="NCBI Taxonomy" id="2728839"/>
    <lineage>
        <taxon>Bacteria</taxon>
        <taxon>Pseudomonadati</taxon>
        <taxon>Pseudomonadota</taxon>
        <taxon>Betaproteobacteria</taxon>
        <taxon>Burkholderiales</taxon>
        <taxon>Burkholderiaceae</taxon>
        <taxon>Paraburkholderia</taxon>
    </lineage>
</organism>
<dbReference type="SMART" id="SM00267">
    <property type="entry name" value="GGDEF"/>
    <property type="match status" value="1"/>
</dbReference>
<feature type="transmembrane region" description="Helical" evidence="1">
    <location>
        <begin position="296"/>
        <end position="315"/>
    </location>
</feature>
<comment type="caution">
    <text evidence="3">The sequence shown here is derived from an EMBL/GenBank/DDBJ whole genome shotgun (WGS) entry which is preliminary data.</text>
</comment>
<dbReference type="PROSITE" id="PS50887">
    <property type="entry name" value="GGDEF"/>
    <property type="match status" value="1"/>
</dbReference>
<keyword evidence="1" id="KW-0472">Membrane</keyword>
<evidence type="ECO:0000259" key="2">
    <source>
        <dbReference type="PROSITE" id="PS50887"/>
    </source>
</evidence>
<sequence>MFKGESFGIRVHHHQAKRMMRPSPALASLVIFLRLTWQWIFPMRIFLLLGAAVVFSNISSASAQAQSTTVLDASEDTINLWPGLTILLSAGHSLTLSDVLTKRNQFRYLAVPYGNLGRRNDAVWLRAEIEVPRSAPTDWWLSIDFVPLDEIDLYVVSRGLIVQRESFNQLSAFNQRSYPLRQPVFRLALQSGEHYELILRIRKYVDSAMIVPASLLRTSALIRTDASTQFWQSLMFGLGACLATFAMVCAVVYRVRLFVWFALFAICNTMSWFAYFGLAAQHLWPYSNALHAGNVARFFILLMPVWGLLFLEDALDLHEESFRISQLLRLISFLLVILSVLFAIGLASTAFIALVANLIGPWPLIVVLPVVVLRFRRTDQSFGWLIAGLIPHAIGLAVGIGLHGGVLPWNTWTDHAAQYGATLDMMAWTMVLCIRVRRIQRTAVMAHIERNQLRIASQTDFLTGLLNRRGLEESLQEHLGALGPNLMLALYLIDLDGFKLVNDMYGHGIGDAALVTVAERLKGTVRSGDLVCRLGGDEFVVVATGLHGESQAKGLGHALLGCCDDPFSLDGVVCELGMTIGYAIAPIDATSVNVLLTLADAVMFEAKREGKRRIRRATNDYL</sequence>
<dbReference type="CDD" id="cd01949">
    <property type="entry name" value="GGDEF"/>
    <property type="match status" value="1"/>
</dbReference>
<keyword evidence="4" id="KW-1185">Reference proteome</keyword>
<dbReference type="Pfam" id="PF07696">
    <property type="entry name" value="7TMR-DISMED2"/>
    <property type="match status" value="1"/>
</dbReference>
<gene>
    <name evidence="3" type="ORF">HHL14_15995</name>
</gene>
<dbReference type="InterPro" id="IPR011623">
    <property type="entry name" value="7TMR_DISM_rcpt_extracell_dom1"/>
</dbReference>
<feature type="transmembrane region" description="Helical" evidence="1">
    <location>
        <begin position="234"/>
        <end position="253"/>
    </location>
</feature>
<feature type="transmembrane region" description="Helical" evidence="1">
    <location>
        <begin position="351"/>
        <end position="375"/>
    </location>
</feature>
<dbReference type="RefSeq" id="WP_169498581.1">
    <property type="nucleotide sequence ID" value="NZ_JABBFZ010000008.1"/>
</dbReference>
<dbReference type="InterPro" id="IPR011622">
    <property type="entry name" value="7TMR_DISM_rcpt_extracell_dom2"/>
</dbReference>
<accession>A0A7X9ZXP5</accession>
<dbReference type="InterPro" id="IPR029787">
    <property type="entry name" value="Nucleotide_cyclase"/>
</dbReference>
<evidence type="ECO:0000256" key="1">
    <source>
        <dbReference type="SAM" id="Phobius"/>
    </source>
</evidence>
<dbReference type="NCBIfam" id="TIGR00254">
    <property type="entry name" value="GGDEF"/>
    <property type="match status" value="1"/>
</dbReference>
<dbReference type="PANTHER" id="PTHR46663:SF2">
    <property type="entry name" value="GGDEF DOMAIN-CONTAINING PROTEIN"/>
    <property type="match status" value="1"/>
</dbReference>
<dbReference type="AlphaFoldDB" id="A0A7X9ZXP5"/>
<feature type="domain" description="GGDEF" evidence="2">
    <location>
        <begin position="486"/>
        <end position="619"/>
    </location>
</feature>
<feature type="transmembrane region" description="Helical" evidence="1">
    <location>
        <begin position="260"/>
        <end position="284"/>
    </location>
</feature>
<dbReference type="InterPro" id="IPR000160">
    <property type="entry name" value="GGDEF_dom"/>
</dbReference>
<dbReference type="Gene3D" id="2.60.40.2380">
    <property type="match status" value="1"/>
</dbReference>
<feature type="transmembrane region" description="Helical" evidence="1">
    <location>
        <begin position="382"/>
        <end position="404"/>
    </location>
</feature>
<dbReference type="SUPFAM" id="SSF55073">
    <property type="entry name" value="Nucleotide cyclase"/>
    <property type="match status" value="1"/>
</dbReference>
<dbReference type="PANTHER" id="PTHR46663">
    <property type="entry name" value="DIGUANYLATE CYCLASE DGCT-RELATED"/>
    <property type="match status" value="1"/>
</dbReference>
<keyword evidence="1" id="KW-0812">Transmembrane</keyword>
<dbReference type="InterPro" id="IPR052163">
    <property type="entry name" value="DGC-Regulatory_Protein"/>
</dbReference>
<dbReference type="InterPro" id="IPR043128">
    <property type="entry name" value="Rev_trsase/Diguanyl_cyclase"/>
</dbReference>
<dbReference type="Pfam" id="PF07695">
    <property type="entry name" value="7TMR-DISM_7TM"/>
    <property type="match status" value="1"/>
</dbReference>
<dbReference type="EMBL" id="JABBFZ010000008">
    <property type="protein sequence ID" value="NML32334.1"/>
    <property type="molecule type" value="Genomic_DNA"/>
</dbReference>
<protein>
    <submittedName>
        <fullName evidence="3">GGDEF domain-containing protein</fullName>
    </submittedName>
</protein>
<dbReference type="Proteomes" id="UP000583127">
    <property type="component" value="Unassembled WGS sequence"/>
</dbReference>
<name>A0A7X9ZXP5_9BURK</name>
<keyword evidence="1" id="KW-1133">Transmembrane helix</keyword>
<evidence type="ECO:0000313" key="3">
    <source>
        <dbReference type="EMBL" id="NML32334.1"/>
    </source>
</evidence>
<evidence type="ECO:0000313" key="4">
    <source>
        <dbReference type="Proteomes" id="UP000583127"/>
    </source>
</evidence>
<dbReference type="Gene3D" id="3.30.70.270">
    <property type="match status" value="1"/>
</dbReference>
<reference evidence="3 4" key="1">
    <citation type="submission" date="2020-04" db="EMBL/GenBank/DDBJ databases">
        <title>Paraburkholderia sp. G-4-1-8 isolated from soil.</title>
        <authorList>
            <person name="Dahal R.H."/>
        </authorList>
    </citation>
    <scope>NUCLEOTIDE SEQUENCE [LARGE SCALE GENOMIC DNA]</scope>
    <source>
        <strain evidence="3 4">G-4-1-8</strain>
    </source>
</reference>